<dbReference type="RefSeq" id="WP_151697322.1">
    <property type="nucleotide sequence ID" value="NZ_BJKP01000072.1"/>
</dbReference>
<reference evidence="2 3" key="1">
    <citation type="journal article" date="2019" name="FEMS Microbiol. Lett.">
        <title>A novel salt-tolerant genotype illuminates the sucrose gene evolution in freshwater bloom-forming cyanobacterium Microcystis aeruginosa.</title>
        <authorList>
            <person name="Tanabe Y."/>
            <person name="Yamaguchi H."/>
            <person name="Sano T."/>
            <person name="Kawachi M."/>
        </authorList>
    </citation>
    <scope>NUCLEOTIDE SEQUENCE [LARGE SCALE GENOMIC DNA]</scope>
    <source>
        <strain evidence="2 3">NIES-4325</strain>
    </source>
</reference>
<comment type="caution">
    <text evidence="2">The sequence shown here is derived from an EMBL/GenBank/DDBJ whole genome shotgun (WGS) entry which is preliminary data.</text>
</comment>
<dbReference type="AlphaFoldDB" id="A0A5J4FE60"/>
<evidence type="ECO:0000313" key="3">
    <source>
        <dbReference type="Proteomes" id="UP000376575"/>
    </source>
</evidence>
<proteinExistence type="predicted"/>
<sequence length="123" mass="14193">MSKFYFVRDSIGQCWVNLDHVTFINLESDKLILKMSNNSSVFVDGDDVVALSQVLWNHTVNWEDEFIDEPSVDYGYDNSQSTDDNHSDIEPTTGIPFKPENSEFKPEDWQPKDCNLDDDEIPI</sequence>
<organism evidence="2 3">
    <name type="scientific">Microcystis aeruginosa NIES-4325</name>
    <dbReference type="NCBI Taxonomy" id="2569534"/>
    <lineage>
        <taxon>Bacteria</taxon>
        <taxon>Bacillati</taxon>
        <taxon>Cyanobacteriota</taxon>
        <taxon>Cyanophyceae</taxon>
        <taxon>Oscillatoriophycideae</taxon>
        <taxon>Chroococcales</taxon>
        <taxon>Microcystaceae</taxon>
        <taxon>Microcystis</taxon>
    </lineage>
</organism>
<name>A0A5J4FE60_MICAE</name>
<accession>A0A5J4FE60</accession>
<protein>
    <submittedName>
        <fullName evidence="2">Uncharacterized protein</fullName>
    </submittedName>
</protein>
<dbReference type="Proteomes" id="UP000376575">
    <property type="component" value="Unassembled WGS sequence"/>
</dbReference>
<dbReference type="EMBL" id="BJKP01000072">
    <property type="protein sequence ID" value="GEA29014.1"/>
    <property type="molecule type" value="Genomic_DNA"/>
</dbReference>
<evidence type="ECO:0000313" key="2">
    <source>
        <dbReference type="EMBL" id="GEA29014.1"/>
    </source>
</evidence>
<evidence type="ECO:0000256" key="1">
    <source>
        <dbReference type="SAM" id="MobiDB-lite"/>
    </source>
</evidence>
<feature type="region of interest" description="Disordered" evidence="1">
    <location>
        <begin position="73"/>
        <end position="123"/>
    </location>
</feature>
<gene>
    <name evidence="2" type="ORF">MiAbW_03596</name>
</gene>
<feature type="compositionally biased region" description="Basic and acidic residues" evidence="1">
    <location>
        <begin position="100"/>
        <end position="115"/>
    </location>
</feature>